<dbReference type="InterPro" id="IPR025291">
    <property type="entry name" value="DUF4153"/>
</dbReference>
<evidence type="ECO:0000313" key="2">
    <source>
        <dbReference type="EMBL" id="SJZ41674.1"/>
    </source>
</evidence>
<feature type="transmembrane region" description="Helical" evidence="1">
    <location>
        <begin position="195"/>
        <end position="213"/>
    </location>
</feature>
<dbReference type="Pfam" id="PF13687">
    <property type="entry name" value="DUF4153"/>
    <property type="match status" value="1"/>
</dbReference>
<protein>
    <submittedName>
        <fullName evidence="2">Uncharacterized protein</fullName>
    </submittedName>
</protein>
<feature type="transmembrane region" description="Helical" evidence="1">
    <location>
        <begin position="39"/>
        <end position="58"/>
    </location>
</feature>
<feature type="transmembrane region" description="Helical" evidence="1">
    <location>
        <begin position="285"/>
        <end position="306"/>
    </location>
</feature>
<feature type="transmembrane region" description="Helical" evidence="1">
    <location>
        <begin position="312"/>
        <end position="331"/>
    </location>
</feature>
<keyword evidence="3" id="KW-1185">Reference proteome</keyword>
<accession>A0A1T4KGZ6</accession>
<keyword evidence="1" id="KW-0472">Membrane</keyword>
<feature type="transmembrane region" description="Helical" evidence="1">
    <location>
        <begin position="234"/>
        <end position="252"/>
    </location>
</feature>
<keyword evidence="1" id="KW-1133">Transmembrane helix</keyword>
<feature type="transmembrane region" description="Helical" evidence="1">
    <location>
        <begin position="351"/>
        <end position="371"/>
    </location>
</feature>
<dbReference type="Proteomes" id="UP000190657">
    <property type="component" value="Unassembled WGS sequence"/>
</dbReference>
<evidence type="ECO:0000256" key="1">
    <source>
        <dbReference type="SAM" id="Phobius"/>
    </source>
</evidence>
<keyword evidence="1" id="KW-0812">Transmembrane</keyword>
<dbReference type="STRING" id="290054.SAMN02745114_00463"/>
<name>A0A1T4KGZ6_9FIRM</name>
<dbReference type="EMBL" id="FUWW01000004">
    <property type="protein sequence ID" value="SJZ41674.1"/>
    <property type="molecule type" value="Genomic_DNA"/>
</dbReference>
<dbReference type="RefSeq" id="WP_078767966.1">
    <property type="nucleotide sequence ID" value="NZ_FUWW01000004.1"/>
</dbReference>
<feature type="transmembrane region" description="Helical" evidence="1">
    <location>
        <begin position="15"/>
        <end position="33"/>
    </location>
</feature>
<evidence type="ECO:0000313" key="3">
    <source>
        <dbReference type="Proteomes" id="UP000190657"/>
    </source>
</evidence>
<proteinExistence type="predicted"/>
<sequence length="549" mass="60968">MTEKQYSPLDKKDKFLFPVALALCFVFVDFVLFAKAIDLGFTLAYVLSFAFSTVYLLGKNQKPSLIGVVYGVLGVASSIPVTLYNDSITQFLMPILALGLYVLYCVSYTDEKQKFGSYKIMSASLKALTCGVFRAMPDVVGSVKAGEKKDKKSLSALVGVLLAIPVLCAVVPLLVKSDAAFEGLVSGVVSKFASYMGELVVTLILIPLCYSYLFSLRHKNSATEKGKLKKRKSLPYTVFTSFLCVISATYLLYLFSQLAYFFSAFSYILPEGYKNTASEFARRGFYEMCTVCAINLAIIGIIFAFVKGKNGKLLKALCTFVSVFSALLVIVAMQKMVMNVSVYGLSKNRILVFAFMLMMLVVIVMLIVHIFAPKVPYMQTIIVFCSALLIAISYSNVDARIADYNIKAYNNHTLENLDVGNIADLSDSSVPYLISLAKSGNADAQEELYRVVGNNYHDELVLNLKTIKIKSNGDIRRFNYSHTLAANAIYDYYLNLDENGAKIFANNSAIADYDKYYYADEDTYCKMSDDSCNETTYKLNKATGLYEKQ</sequence>
<feature type="transmembrane region" description="Helical" evidence="1">
    <location>
        <begin position="91"/>
        <end position="109"/>
    </location>
</feature>
<gene>
    <name evidence="2" type="ORF">SAMN02745114_00463</name>
</gene>
<dbReference type="AlphaFoldDB" id="A0A1T4KGZ6"/>
<organism evidence="2 3">
    <name type="scientific">Eubacterium coprostanoligenes</name>
    <dbReference type="NCBI Taxonomy" id="290054"/>
    <lineage>
        <taxon>Bacteria</taxon>
        <taxon>Bacillati</taxon>
        <taxon>Bacillota</taxon>
        <taxon>Clostridia</taxon>
        <taxon>Eubacteriales</taxon>
        <taxon>Eubacteriaceae</taxon>
        <taxon>Eubacterium</taxon>
    </lineage>
</organism>
<feature type="transmembrane region" description="Helical" evidence="1">
    <location>
        <begin position="154"/>
        <end position="175"/>
    </location>
</feature>
<feature type="transmembrane region" description="Helical" evidence="1">
    <location>
        <begin position="65"/>
        <end position="85"/>
    </location>
</feature>
<dbReference type="OrthoDB" id="9767931at2"/>
<reference evidence="2 3" key="1">
    <citation type="submission" date="2017-02" db="EMBL/GenBank/DDBJ databases">
        <authorList>
            <person name="Peterson S.W."/>
        </authorList>
    </citation>
    <scope>NUCLEOTIDE SEQUENCE [LARGE SCALE GENOMIC DNA]</scope>
    <source>
        <strain evidence="2 3">ATCC 51222</strain>
    </source>
</reference>